<dbReference type="EMBL" id="JSFK01000003">
    <property type="protein sequence ID" value="KHA73962.1"/>
    <property type="molecule type" value="Genomic_DNA"/>
</dbReference>
<protein>
    <submittedName>
        <fullName evidence="1">Uncharacterized protein</fullName>
    </submittedName>
</protein>
<comment type="caution">
    <text evidence="1">The sequence shown here is derived from an EMBL/GenBank/DDBJ whole genome shotgun (WGS) entry which is preliminary data.</text>
</comment>
<dbReference type="PATRIC" id="fig|587753.9.peg.3650"/>
<accession>A0A0A6DGY4</accession>
<gene>
    <name evidence="1" type="ORF">NZ35_07615</name>
</gene>
<evidence type="ECO:0000313" key="1">
    <source>
        <dbReference type="EMBL" id="KHA73962.1"/>
    </source>
</evidence>
<proteinExistence type="predicted"/>
<organism evidence="1 2">
    <name type="scientific">Pseudomonas chlororaphis</name>
    <dbReference type="NCBI Taxonomy" id="587753"/>
    <lineage>
        <taxon>Bacteria</taxon>
        <taxon>Pseudomonadati</taxon>
        <taxon>Pseudomonadota</taxon>
        <taxon>Gammaproteobacteria</taxon>
        <taxon>Pseudomonadales</taxon>
        <taxon>Pseudomonadaceae</taxon>
        <taxon>Pseudomonas</taxon>
    </lineage>
</organism>
<reference evidence="1 2" key="1">
    <citation type="submission" date="2014-10" db="EMBL/GenBank/DDBJ databases">
        <title>Draft genome sequence of Pseudomonas chlororaphis EA105.</title>
        <authorList>
            <person name="McCully L.M."/>
            <person name="Bitzer A.S."/>
            <person name="Spence C."/>
            <person name="Bais H."/>
            <person name="Silby M.W."/>
        </authorList>
    </citation>
    <scope>NUCLEOTIDE SEQUENCE [LARGE SCALE GENOMIC DNA]</scope>
    <source>
        <strain evidence="1 2">EA105</strain>
    </source>
</reference>
<evidence type="ECO:0000313" key="2">
    <source>
        <dbReference type="Proteomes" id="UP000030564"/>
    </source>
</evidence>
<name>A0A0A6DGY4_9PSED</name>
<dbReference type="AlphaFoldDB" id="A0A0A6DGY4"/>
<sequence length="111" mass="12724">MKNQNEAARSMQQDAFILNAHLNDGVWVDEKRDTVVKKVFRADDKGQYHALITLSSGEIYTTTQPISIEQRGDYLRKGDHVVNGQNISVVRSLWFQQAGDQWVKYVSWDPA</sequence>
<dbReference type="Proteomes" id="UP000030564">
    <property type="component" value="Unassembled WGS sequence"/>
</dbReference>